<keyword evidence="2" id="KW-0472">Membrane</keyword>
<dbReference type="Proteomes" id="UP000177208">
    <property type="component" value="Unassembled WGS sequence"/>
</dbReference>
<feature type="region of interest" description="Disordered" evidence="1">
    <location>
        <begin position="69"/>
        <end position="94"/>
    </location>
</feature>
<protein>
    <submittedName>
        <fullName evidence="3">Uncharacterized protein</fullName>
    </submittedName>
</protein>
<proteinExistence type="predicted"/>
<feature type="transmembrane region" description="Helical" evidence="2">
    <location>
        <begin position="235"/>
        <end position="257"/>
    </location>
</feature>
<sequence length="258" mass="27066">MEGEINYTPLDTFKLSAEEKKPKKFTNHVLTGLIIFFVIGIGTIGYLLVLQQPIKKDIPATTVVDLTPTISPPEEIVPTGELIPSEETPPATDEAAVAQPAEESLTPTTSLVVNPTEAVETRSLAQSTNLTPTAAPDPTETPIPLACGTKSCDDETNPCKEGLVCVQADDGSNYCSQSNYQTACKADPSQESCCTAPVGGGEEPSPTEIVLVTDTSNETASSDTTSEDQPEIPSAGIATFGVLFGLMATGIIIFGLIF</sequence>
<name>A0A1F7GEV5_9BACT</name>
<feature type="compositionally biased region" description="Low complexity" evidence="1">
    <location>
        <begin position="131"/>
        <end position="142"/>
    </location>
</feature>
<keyword evidence="2" id="KW-1133">Transmembrane helix</keyword>
<evidence type="ECO:0000313" key="4">
    <source>
        <dbReference type="Proteomes" id="UP000177208"/>
    </source>
</evidence>
<feature type="transmembrane region" description="Helical" evidence="2">
    <location>
        <begin position="29"/>
        <end position="49"/>
    </location>
</feature>
<feature type="region of interest" description="Disordered" evidence="1">
    <location>
        <begin position="121"/>
        <end position="142"/>
    </location>
</feature>
<organism evidence="3 4">
    <name type="scientific">Candidatus Roizmanbacteria bacterium RIFCSPHIGHO2_01_FULL_39_12c</name>
    <dbReference type="NCBI Taxonomy" id="1802031"/>
    <lineage>
        <taxon>Bacteria</taxon>
        <taxon>Candidatus Roizmaniibacteriota</taxon>
    </lineage>
</organism>
<dbReference type="AlphaFoldDB" id="A0A1F7GEV5"/>
<evidence type="ECO:0000256" key="1">
    <source>
        <dbReference type="SAM" id="MobiDB-lite"/>
    </source>
</evidence>
<keyword evidence="2" id="KW-0812">Transmembrane</keyword>
<accession>A0A1F7GEV5</accession>
<evidence type="ECO:0000256" key="2">
    <source>
        <dbReference type="SAM" id="Phobius"/>
    </source>
</evidence>
<gene>
    <name evidence="3" type="ORF">A2774_05440</name>
</gene>
<evidence type="ECO:0000313" key="3">
    <source>
        <dbReference type="EMBL" id="OGK17424.1"/>
    </source>
</evidence>
<dbReference type="EMBL" id="MFZG01000008">
    <property type="protein sequence ID" value="OGK17424.1"/>
    <property type="molecule type" value="Genomic_DNA"/>
</dbReference>
<comment type="caution">
    <text evidence="3">The sequence shown here is derived from an EMBL/GenBank/DDBJ whole genome shotgun (WGS) entry which is preliminary data.</text>
</comment>
<reference evidence="3 4" key="1">
    <citation type="journal article" date="2016" name="Nat. Commun.">
        <title>Thousands of microbial genomes shed light on interconnected biogeochemical processes in an aquifer system.</title>
        <authorList>
            <person name="Anantharaman K."/>
            <person name="Brown C.T."/>
            <person name="Hug L.A."/>
            <person name="Sharon I."/>
            <person name="Castelle C.J."/>
            <person name="Probst A.J."/>
            <person name="Thomas B.C."/>
            <person name="Singh A."/>
            <person name="Wilkins M.J."/>
            <person name="Karaoz U."/>
            <person name="Brodie E.L."/>
            <person name="Williams K.H."/>
            <person name="Hubbard S.S."/>
            <person name="Banfield J.F."/>
        </authorList>
    </citation>
    <scope>NUCLEOTIDE SEQUENCE [LARGE SCALE GENOMIC DNA]</scope>
</reference>